<protein>
    <submittedName>
        <fullName evidence="1">Uncharacterized protein</fullName>
    </submittedName>
</protein>
<comment type="caution">
    <text evidence="1">The sequence shown here is derived from an EMBL/GenBank/DDBJ whole genome shotgun (WGS) entry which is preliminary data.</text>
</comment>
<accession>A0AA35WTY5</accession>
<reference evidence="1" key="1">
    <citation type="submission" date="2023-03" db="EMBL/GenBank/DDBJ databases">
        <authorList>
            <person name="Steffen K."/>
            <person name="Cardenas P."/>
        </authorList>
    </citation>
    <scope>NUCLEOTIDE SEQUENCE</scope>
</reference>
<proteinExistence type="predicted"/>
<keyword evidence="2" id="KW-1185">Reference proteome</keyword>
<evidence type="ECO:0000313" key="2">
    <source>
        <dbReference type="Proteomes" id="UP001174909"/>
    </source>
</evidence>
<name>A0AA35WTY5_GEOBA</name>
<gene>
    <name evidence="1" type="ORF">GBAR_LOCUS18996</name>
</gene>
<dbReference type="EMBL" id="CASHTH010002683">
    <property type="protein sequence ID" value="CAI8033683.1"/>
    <property type="molecule type" value="Genomic_DNA"/>
</dbReference>
<sequence>MQDYLMEHANRPLAELIRLGVAQGPEKSGDDQLVRRCSRNAEDILFLMGGGTGGRNSAIIDTTGYRIRTRKVEIPN</sequence>
<dbReference type="AlphaFoldDB" id="A0AA35WTY5"/>
<dbReference type="Proteomes" id="UP001174909">
    <property type="component" value="Unassembled WGS sequence"/>
</dbReference>
<evidence type="ECO:0000313" key="1">
    <source>
        <dbReference type="EMBL" id="CAI8033683.1"/>
    </source>
</evidence>
<organism evidence="1 2">
    <name type="scientific">Geodia barretti</name>
    <name type="common">Barrett's horny sponge</name>
    <dbReference type="NCBI Taxonomy" id="519541"/>
    <lineage>
        <taxon>Eukaryota</taxon>
        <taxon>Metazoa</taxon>
        <taxon>Porifera</taxon>
        <taxon>Demospongiae</taxon>
        <taxon>Heteroscleromorpha</taxon>
        <taxon>Tetractinellida</taxon>
        <taxon>Astrophorina</taxon>
        <taxon>Geodiidae</taxon>
        <taxon>Geodia</taxon>
    </lineage>
</organism>